<comment type="similarity">
    <text evidence="4">Belongs to the plant LTP family.</text>
</comment>
<evidence type="ECO:0000256" key="5">
    <source>
        <dbReference type="ARBA" id="ARBA00022448"/>
    </source>
</evidence>
<dbReference type="GO" id="GO:0016740">
    <property type="term" value="F:transferase activity"/>
    <property type="evidence" value="ECO:0007669"/>
    <property type="project" value="UniProtKB-KW"/>
</dbReference>
<dbReference type="Pfam" id="PF00234">
    <property type="entry name" value="Tryp_alpha_amyl"/>
    <property type="match status" value="1"/>
</dbReference>
<comment type="subunit">
    <text evidence="11">Component of the oligosaccharyltransferase (OST) complex.</text>
</comment>
<dbReference type="Gene3D" id="1.10.110.10">
    <property type="entry name" value="Plant lipid-transfer and hydrophobic proteins"/>
    <property type="match status" value="1"/>
</dbReference>
<evidence type="ECO:0000256" key="11">
    <source>
        <dbReference type="RuleBase" id="RU361142"/>
    </source>
</evidence>
<dbReference type="EMBL" id="PKPP01007099">
    <property type="protein sequence ID" value="PWA54359.1"/>
    <property type="molecule type" value="Genomic_DNA"/>
</dbReference>
<dbReference type="CDD" id="cd01960">
    <property type="entry name" value="nsLTP1"/>
    <property type="match status" value="1"/>
</dbReference>
<dbReference type="GO" id="GO:0008250">
    <property type="term" value="C:oligosaccharyltransferase complex"/>
    <property type="evidence" value="ECO:0007669"/>
    <property type="project" value="TreeGrafter"/>
</dbReference>
<evidence type="ECO:0000256" key="10">
    <source>
        <dbReference type="ARBA" id="ARBA00023136"/>
    </source>
</evidence>
<gene>
    <name evidence="15" type="ORF">CTI12_AA436380</name>
</gene>
<feature type="domain" description="OST48 middle" evidence="14">
    <location>
        <begin position="349"/>
        <end position="425"/>
    </location>
</feature>
<comment type="subcellular location">
    <subcellularLocation>
        <location evidence="11">Endoplasmic reticulum membrane</location>
        <topology evidence="11">Single-pass type I membrane protein</topology>
    </subcellularLocation>
    <subcellularLocation>
        <location evidence="1">Membrane</location>
        <topology evidence="1">Single-pass type I membrane protein</topology>
    </subcellularLocation>
</comment>
<evidence type="ECO:0000256" key="8">
    <source>
        <dbReference type="ARBA" id="ARBA00022989"/>
    </source>
</evidence>
<evidence type="ECO:0000256" key="2">
    <source>
        <dbReference type="ARBA" id="ARBA00004922"/>
    </source>
</evidence>
<keyword evidence="15" id="KW-0808">Transferase</keyword>
<organism evidence="15 16">
    <name type="scientific">Artemisia annua</name>
    <name type="common">Sweet wormwood</name>
    <dbReference type="NCBI Taxonomy" id="35608"/>
    <lineage>
        <taxon>Eukaryota</taxon>
        <taxon>Viridiplantae</taxon>
        <taxon>Streptophyta</taxon>
        <taxon>Embryophyta</taxon>
        <taxon>Tracheophyta</taxon>
        <taxon>Spermatophyta</taxon>
        <taxon>Magnoliopsida</taxon>
        <taxon>eudicotyledons</taxon>
        <taxon>Gunneridae</taxon>
        <taxon>Pentapetalae</taxon>
        <taxon>asterids</taxon>
        <taxon>campanulids</taxon>
        <taxon>Asterales</taxon>
        <taxon>Asteraceae</taxon>
        <taxon>Asteroideae</taxon>
        <taxon>Anthemideae</taxon>
        <taxon>Artemisiinae</taxon>
        <taxon>Artemisia</taxon>
    </lineage>
</organism>
<evidence type="ECO:0000259" key="14">
    <source>
        <dbReference type="Pfam" id="PF23358"/>
    </source>
</evidence>
<keyword evidence="6 11" id="KW-0812">Transmembrane</keyword>
<dbReference type="InterPro" id="IPR036312">
    <property type="entry name" value="Bifun_inhib/LTP/seed_sf"/>
</dbReference>
<dbReference type="GO" id="GO:0006869">
    <property type="term" value="P:lipid transport"/>
    <property type="evidence" value="ECO:0007669"/>
    <property type="project" value="InterPro"/>
</dbReference>
<dbReference type="SUPFAM" id="SSF47699">
    <property type="entry name" value="Bifunctional inhibitor/lipid-transfer protein/seed storage 2S albumin"/>
    <property type="match status" value="1"/>
</dbReference>
<keyword evidence="10 11" id="KW-0472">Membrane</keyword>
<evidence type="ECO:0000313" key="15">
    <source>
        <dbReference type="EMBL" id="PWA54359.1"/>
    </source>
</evidence>
<keyword evidence="8 11" id="KW-1133">Transmembrane helix</keyword>
<feature type="chain" id="PRO_5015374421" description="Dolichyl-diphosphooligosaccharide--protein glycosyltransferase 48 kDa subunit" evidence="11">
    <location>
        <begin position="27"/>
        <end position="425"/>
    </location>
</feature>
<dbReference type="PANTHER" id="PTHR10830">
    <property type="entry name" value="DOLICHYL-DIPHOSPHOOLIGOSACCHARIDE--PROTEIN GLYCOSYLTRANSFERASE 48 KDA SUBUNIT"/>
    <property type="match status" value="1"/>
</dbReference>
<keyword evidence="5" id="KW-0813">Transport</keyword>
<dbReference type="Pfam" id="PF23358">
    <property type="entry name" value="OST48_MD"/>
    <property type="match status" value="2"/>
</dbReference>
<keyword evidence="16" id="KW-1185">Reference proteome</keyword>
<dbReference type="PRINTS" id="PR00382">
    <property type="entry name" value="LIPIDTRNSFER"/>
</dbReference>
<evidence type="ECO:0000259" key="12">
    <source>
        <dbReference type="Pfam" id="PF00234"/>
    </source>
</evidence>
<evidence type="ECO:0000256" key="3">
    <source>
        <dbReference type="ARBA" id="ARBA00008743"/>
    </source>
</evidence>
<keyword evidence="7 11" id="KW-0256">Endoplasmic reticulum</keyword>
<dbReference type="InterPro" id="IPR055459">
    <property type="entry name" value="OST48_MD"/>
</dbReference>
<feature type="domain" description="OST48 N-terminal" evidence="13">
    <location>
        <begin position="123"/>
        <end position="292"/>
    </location>
</feature>
<dbReference type="AlphaFoldDB" id="A0A2U1LZC8"/>
<sequence length="425" mass="46131">MAGSSSVAMLILLFVAMNSASLFVDAISCQGAITRMLPCQAYLMGVGGITVPCCQSAQTLSQVAKATPENFKLVCQCLKQAALLMGINMGRAQQIPQLCHIDVAAGLIDPNVDCNKFNALMPAGSSRLGSSQMKSYDPDQIGIPDPSAMVIDHGSQAVSGTEGDHTLIAADDFVQAHVLLGSTKIEAPVLFKGIGHSVNPANSLVLKVLSASSSAYSANPKSKLSSPPSLSGSSISLVSVVQARNNARVVFSGSLDLFSNKFFKSPVQKAGSSDKYGKSGNQQFVTELSKWVFHERGHLKAVNVRHHRVGETEEPAIYRINDDLEYLVEIYEWSGSSWEPYVANDVQGLYLASFKVPDVYGVFQFKVEYQRLGYTSLSLAKQIPVHPFRHNEYERFIPTAFPYYGASFSTMAGFLIFSFVYLYSK</sequence>
<reference evidence="15 16" key="1">
    <citation type="journal article" date="2018" name="Mol. Plant">
        <title>The genome of Artemisia annua provides insight into the evolution of Asteraceae family and artemisinin biosynthesis.</title>
        <authorList>
            <person name="Shen Q."/>
            <person name="Zhang L."/>
            <person name="Liao Z."/>
            <person name="Wang S."/>
            <person name="Yan T."/>
            <person name="Shi P."/>
            <person name="Liu M."/>
            <person name="Fu X."/>
            <person name="Pan Q."/>
            <person name="Wang Y."/>
            <person name="Lv Z."/>
            <person name="Lu X."/>
            <person name="Zhang F."/>
            <person name="Jiang W."/>
            <person name="Ma Y."/>
            <person name="Chen M."/>
            <person name="Hao X."/>
            <person name="Li L."/>
            <person name="Tang Y."/>
            <person name="Lv G."/>
            <person name="Zhou Y."/>
            <person name="Sun X."/>
            <person name="Brodelius P.E."/>
            <person name="Rose J.K.C."/>
            <person name="Tang K."/>
        </authorList>
    </citation>
    <scope>NUCLEOTIDE SEQUENCE [LARGE SCALE GENOMIC DNA]</scope>
    <source>
        <strain evidence="16">cv. Huhao1</strain>
        <tissue evidence="15">Leaf</tissue>
    </source>
</reference>
<evidence type="ECO:0000256" key="4">
    <source>
        <dbReference type="ARBA" id="ARBA00009748"/>
    </source>
</evidence>
<comment type="function">
    <text evidence="11">Subunit of the oligosaccharyl transferase (OST) complex that catalyzes the initial transfer of a defined glycan (Glc(3)Man(9)GlcNAc(2) in eukaryotes) from the lipid carrier dolichol-pyrophosphate to an asparagine residue within an Asn-X-Ser/Thr consensus motif in nascent polypeptide chains, the first step in protein N-glycosylation. N-glycosylation occurs cotranslationally and the complex associates with the Sec61 complex at the channel-forming translocon complex that mediates protein translocation across the endoplasmic reticulum (ER).</text>
</comment>
<feature type="domain" description="OST48 middle" evidence="14">
    <location>
        <begin position="306"/>
        <end position="347"/>
    </location>
</feature>
<dbReference type="InterPro" id="IPR055457">
    <property type="entry name" value="OST48_N"/>
</dbReference>
<dbReference type="InterPro" id="IPR005013">
    <property type="entry name" value="DDOST_48_kDa_subunit"/>
</dbReference>
<dbReference type="UniPathway" id="UPA00378"/>
<name>A0A2U1LZC8_ARTAN</name>
<dbReference type="GO" id="GO:0008289">
    <property type="term" value="F:lipid binding"/>
    <property type="evidence" value="ECO:0007669"/>
    <property type="project" value="UniProtKB-KW"/>
</dbReference>
<dbReference type="OrthoDB" id="1876592at2759"/>
<dbReference type="Pfam" id="PF03345">
    <property type="entry name" value="OST48_N"/>
    <property type="match status" value="1"/>
</dbReference>
<feature type="signal peptide" evidence="11">
    <location>
        <begin position="1"/>
        <end position="26"/>
    </location>
</feature>
<dbReference type="InterPro" id="IPR000528">
    <property type="entry name" value="Plant_nsLTP"/>
</dbReference>
<evidence type="ECO:0000313" key="16">
    <source>
        <dbReference type="Proteomes" id="UP000245207"/>
    </source>
</evidence>
<proteinExistence type="inferred from homology"/>
<evidence type="ECO:0000259" key="13">
    <source>
        <dbReference type="Pfam" id="PF03345"/>
    </source>
</evidence>
<comment type="caution">
    <text evidence="15">The sequence shown here is derived from an EMBL/GenBank/DDBJ whole genome shotgun (WGS) entry which is preliminary data.</text>
</comment>
<feature type="domain" description="Bifunctional inhibitor/plant lipid transfer protein/seed storage helical" evidence="12">
    <location>
        <begin position="29"/>
        <end position="105"/>
    </location>
</feature>
<evidence type="ECO:0000256" key="6">
    <source>
        <dbReference type="ARBA" id="ARBA00022692"/>
    </source>
</evidence>
<dbReference type="Proteomes" id="UP000245207">
    <property type="component" value="Unassembled WGS sequence"/>
</dbReference>
<accession>A0A2U1LZC8</accession>
<dbReference type="PANTHER" id="PTHR10830:SF0">
    <property type="entry name" value="DOLICHYL-DIPHOSPHOOLIGOSACCHARIDE--PROTEIN GLYCOSYLTRANSFERASE 48 KDA SUBUNIT"/>
    <property type="match status" value="1"/>
</dbReference>
<comment type="similarity">
    <text evidence="3 11">Belongs to the DDOST 48 kDa subunit family.</text>
</comment>
<keyword evidence="9" id="KW-0446">Lipid-binding</keyword>
<evidence type="ECO:0000256" key="9">
    <source>
        <dbReference type="ARBA" id="ARBA00023121"/>
    </source>
</evidence>
<dbReference type="InterPro" id="IPR016140">
    <property type="entry name" value="Bifunc_inhib/LTP/seed_store"/>
</dbReference>
<dbReference type="STRING" id="35608.A0A2U1LZC8"/>
<evidence type="ECO:0000256" key="7">
    <source>
        <dbReference type="ARBA" id="ARBA00022824"/>
    </source>
</evidence>
<evidence type="ECO:0000256" key="1">
    <source>
        <dbReference type="ARBA" id="ARBA00004479"/>
    </source>
</evidence>
<protein>
    <recommendedName>
        <fullName evidence="11">Dolichyl-diphosphooligosaccharide--protein glycosyltransferase 48 kDa subunit</fullName>
        <shortName evidence="11">Oligosaccharyl transferase 48 kDa subunit</shortName>
    </recommendedName>
</protein>
<keyword evidence="11" id="KW-0732">Signal</keyword>
<feature type="transmembrane region" description="Helical" evidence="11">
    <location>
        <begin position="401"/>
        <end position="423"/>
    </location>
</feature>
<comment type="pathway">
    <text evidence="2 11">Protein modification; protein glycosylation.</text>
</comment>
<dbReference type="GO" id="GO:0018279">
    <property type="term" value="P:protein N-linked glycosylation via asparagine"/>
    <property type="evidence" value="ECO:0007669"/>
    <property type="project" value="UniProtKB-UniRule"/>
</dbReference>